<feature type="signal peptide" evidence="2">
    <location>
        <begin position="1"/>
        <end position="21"/>
    </location>
</feature>
<dbReference type="CDD" id="cd00198">
    <property type="entry name" value="vWFA"/>
    <property type="match status" value="1"/>
</dbReference>
<comment type="caution">
    <text evidence="4">The sequence shown here is derived from an EMBL/GenBank/DDBJ whole genome shotgun (WGS) entry which is preliminary data.</text>
</comment>
<keyword evidence="5" id="KW-1185">Reference proteome</keyword>
<dbReference type="Gene3D" id="3.40.50.410">
    <property type="entry name" value="von Willebrand factor, type A domain"/>
    <property type="match status" value="1"/>
</dbReference>
<feature type="compositionally biased region" description="Polar residues" evidence="1">
    <location>
        <begin position="654"/>
        <end position="711"/>
    </location>
</feature>
<protein>
    <recommendedName>
        <fullName evidence="3">VWFA domain-containing protein</fullName>
    </recommendedName>
</protein>
<dbReference type="PROSITE" id="PS50234">
    <property type="entry name" value="VWFA"/>
    <property type="match status" value="1"/>
</dbReference>
<organism evidence="4 5">
    <name type="scientific">Podospora didyma</name>
    <dbReference type="NCBI Taxonomy" id="330526"/>
    <lineage>
        <taxon>Eukaryota</taxon>
        <taxon>Fungi</taxon>
        <taxon>Dikarya</taxon>
        <taxon>Ascomycota</taxon>
        <taxon>Pezizomycotina</taxon>
        <taxon>Sordariomycetes</taxon>
        <taxon>Sordariomycetidae</taxon>
        <taxon>Sordariales</taxon>
        <taxon>Podosporaceae</taxon>
        <taxon>Podospora</taxon>
    </lineage>
</organism>
<dbReference type="AlphaFoldDB" id="A0AAE0U7D0"/>
<accession>A0AAE0U7D0</accession>
<feature type="compositionally biased region" description="Gly residues" evidence="1">
    <location>
        <begin position="712"/>
        <end position="729"/>
    </location>
</feature>
<evidence type="ECO:0000256" key="1">
    <source>
        <dbReference type="SAM" id="MobiDB-lite"/>
    </source>
</evidence>
<feature type="domain" description="VWFA" evidence="3">
    <location>
        <begin position="54"/>
        <end position="239"/>
    </location>
</feature>
<dbReference type="SMART" id="SM00327">
    <property type="entry name" value="VWA"/>
    <property type="match status" value="1"/>
</dbReference>
<proteinExistence type="predicted"/>
<dbReference type="Proteomes" id="UP001285441">
    <property type="component" value="Unassembled WGS sequence"/>
</dbReference>
<gene>
    <name evidence="4" type="ORF">B0H63DRAFT_458816</name>
</gene>
<feature type="chain" id="PRO_5042242797" description="VWFA domain-containing protein" evidence="2">
    <location>
        <begin position="22"/>
        <end position="810"/>
    </location>
</feature>
<evidence type="ECO:0000313" key="5">
    <source>
        <dbReference type="Proteomes" id="UP001285441"/>
    </source>
</evidence>
<evidence type="ECO:0000256" key="2">
    <source>
        <dbReference type="SAM" id="SignalP"/>
    </source>
</evidence>
<dbReference type="SUPFAM" id="SSF53300">
    <property type="entry name" value="vWA-like"/>
    <property type="match status" value="1"/>
</dbReference>
<dbReference type="InterPro" id="IPR036465">
    <property type="entry name" value="vWFA_dom_sf"/>
</dbReference>
<evidence type="ECO:0000259" key="3">
    <source>
        <dbReference type="PROSITE" id="PS50234"/>
    </source>
</evidence>
<dbReference type="Pfam" id="PF13519">
    <property type="entry name" value="VWA_2"/>
    <property type="match status" value="1"/>
</dbReference>
<evidence type="ECO:0000313" key="4">
    <source>
        <dbReference type="EMBL" id="KAK3393683.1"/>
    </source>
</evidence>
<sequence>MRVKSLLPAWVVLATATATTASVAHNNNHQLLYKRDGLQTCTDLTVSSNNGDRNVAIVIDSSSSMYGSDPYDLRLAAGRALNNFLVSDAEASGGGKADKVTVVGFDSYPYTLFPPGNPGDPKADEAISSIVASGGTYIAGGVETATQWFQNSTLGVIKDRSAIVVFTDGEDSNTAKLVSAINNATALGIRVSFGFLDSTLSAQPVTVLRAIRQSKGVYATIAVAAGSQNFINYVLLNGLTYQDNAQGAGNRLLAGLATTYDINGADTVSMQYVVEAGERVNFTIYTFTGDNLTAEARMGGQQVATLLPTYRSLRTEKFLNFTAPFSGTVDLLVSARNSPKDGLFSVLPGSSSPIKNCTVGIAGQVAPSAGLSGGAKAGIGIGVIAAVGALAAGGFYAWKYFGATGGEGTTAAAGGMNTTAAANGMGPNTTGFNPTGAEKFGPSVDISSMPPTPGQGFGGPMYSIPPNGFEGNMAQQGLQNLSAPGSMPAAGGMPAATGGPLAATGGAVGAGGVYGPPSVFVPPMVPPQKFGNNSSDPDKKEENGSTLQNVSPYASPPIGSPDSGNQFQPPYSSGNQFQNPMSYSGNQYQNPMSYSGNQFQQPMVGNDPGFQQNMGGYNDYQNMSSGGGGNSSAPLSSYNSPPSSNTPLSGFDGNMSNHPNGFDGNMSNNQNHTSFNNGGNTAGYDTNVNTNTTGYDSGNHTAYNHNPSAVGQTGGGGEYHNPPGGGGGAPHPPPPNQNPQPGFNVPNPPSWSQNRGGQDKHHHHAWLSPDTACEHSDCPLHGAGHQCSPSAEACPCTCRDPECPVTKRLT</sequence>
<feature type="compositionally biased region" description="Polar residues" evidence="1">
    <location>
        <begin position="562"/>
        <end position="623"/>
    </location>
</feature>
<feature type="compositionally biased region" description="Low complexity" evidence="1">
    <location>
        <begin position="631"/>
        <end position="649"/>
    </location>
</feature>
<reference evidence="4" key="2">
    <citation type="submission" date="2023-06" db="EMBL/GenBank/DDBJ databases">
        <authorList>
            <consortium name="Lawrence Berkeley National Laboratory"/>
            <person name="Haridas S."/>
            <person name="Hensen N."/>
            <person name="Bonometti L."/>
            <person name="Westerberg I."/>
            <person name="Brannstrom I.O."/>
            <person name="Guillou S."/>
            <person name="Cros-Aarteil S."/>
            <person name="Calhoun S."/>
            <person name="Kuo A."/>
            <person name="Mondo S."/>
            <person name="Pangilinan J."/>
            <person name="Riley R."/>
            <person name="LaButti K."/>
            <person name="Andreopoulos B."/>
            <person name="Lipzen A."/>
            <person name="Chen C."/>
            <person name="Yanf M."/>
            <person name="Daum C."/>
            <person name="Ng V."/>
            <person name="Clum A."/>
            <person name="Steindorff A."/>
            <person name="Ohm R."/>
            <person name="Martin F."/>
            <person name="Silar P."/>
            <person name="Natvig D."/>
            <person name="Lalanne C."/>
            <person name="Gautier V."/>
            <person name="Ament-velasquez S.L."/>
            <person name="Kruys A."/>
            <person name="Hutchinson M.I."/>
            <person name="Powell A.J."/>
            <person name="Barry K."/>
            <person name="Miller A.N."/>
            <person name="Grigoriev I.V."/>
            <person name="Debuchy R."/>
            <person name="Gladieux P."/>
            <person name="Thoren M.H."/>
            <person name="Johannesson H."/>
        </authorList>
    </citation>
    <scope>NUCLEOTIDE SEQUENCE</scope>
    <source>
        <strain evidence="4">CBS 232.78</strain>
    </source>
</reference>
<keyword evidence="2" id="KW-0732">Signal</keyword>
<feature type="region of interest" description="Disordered" evidence="1">
    <location>
        <begin position="524"/>
        <end position="763"/>
    </location>
</feature>
<feature type="region of interest" description="Disordered" evidence="1">
    <location>
        <begin position="472"/>
        <end position="493"/>
    </location>
</feature>
<dbReference type="InterPro" id="IPR002035">
    <property type="entry name" value="VWF_A"/>
</dbReference>
<dbReference type="EMBL" id="JAULSW010000001">
    <property type="protein sequence ID" value="KAK3393683.1"/>
    <property type="molecule type" value="Genomic_DNA"/>
</dbReference>
<reference evidence="4" key="1">
    <citation type="journal article" date="2023" name="Mol. Phylogenet. Evol.">
        <title>Genome-scale phylogeny and comparative genomics of the fungal order Sordariales.</title>
        <authorList>
            <person name="Hensen N."/>
            <person name="Bonometti L."/>
            <person name="Westerberg I."/>
            <person name="Brannstrom I.O."/>
            <person name="Guillou S."/>
            <person name="Cros-Aarteil S."/>
            <person name="Calhoun S."/>
            <person name="Haridas S."/>
            <person name="Kuo A."/>
            <person name="Mondo S."/>
            <person name="Pangilinan J."/>
            <person name="Riley R."/>
            <person name="LaButti K."/>
            <person name="Andreopoulos B."/>
            <person name="Lipzen A."/>
            <person name="Chen C."/>
            <person name="Yan M."/>
            <person name="Daum C."/>
            <person name="Ng V."/>
            <person name="Clum A."/>
            <person name="Steindorff A."/>
            <person name="Ohm R.A."/>
            <person name="Martin F."/>
            <person name="Silar P."/>
            <person name="Natvig D.O."/>
            <person name="Lalanne C."/>
            <person name="Gautier V."/>
            <person name="Ament-Velasquez S.L."/>
            <person name="Kruys A."/>
            <person name="Hutchinson M.I."/>
            <person name="Powell A.J."/>
            <person name="Barry K."/>
            <person name="Miller A.N."/>
            <person name="Grigoriev I.V."/>
            <person name="Debuchy R."/>
            <person name="Gladieux P."/>
            <person name="Hiltunen Thoren M."/>
            <person name="Johannesson H."/>
        </authorList>
    </citation>
    <scope>NUCLEOTIDE SEQUENCE</scope>
    <source>
        <strain evidence="4">CBS 232.78</strain>
    </source>
</reference>
<feature type="compositionally biased region" description="Low complexity" evidence="1">
    <location>
        <begin position="481"/>
        <end position="493"/>
    </location>
</feature>
<name>A0AAE0U7D0_9PEZI</name>